<dbReference type="SMART" id="SM00823">
    <property type="entry name" value="PKS_PP"/>
    <property type="match status" value="2"/>
</dbReference>
<proteinExistence type="predicted"/>
<dbReference type="GO" id="GO:0044550">
    <property type="term" value="P:secondary metabolite biosynthetic process"/>
    <property type="evidence" value="ECO:0007669"/>
    <property type="project" value="TreeGrafter"/>
</dbReference>
<dbReference type="Gene3D" id="1.10.1200.10">
    <property type="entry name" value="ACP-like"/>
    <property type="match status" value="2"/>
</dbReference>
<keyword evidence="5" id="KW-0511">Multifunctional enzyme</keyword>
<dbReference type="SUPFAM" id="SSF53901">
    <property type="entry name" value="Thiolase-like"/>
    <property type="match status" value="1"/>
</dbReference>
<feature type="active site" description="Proton donor; for dehydratase activity" evidence="6">
    <location>
        <position position="1508"/>
    </location>
</feature>
<dbReference type="Gene3D" id="3.30.70.3290">
    <property type="match status" value="1"/>
</dbReference>
<evidence type="ECO:0000256" key="4">
    <source>
        <dbReference type="ARBA" id="ARBA00022679"/>
    </source>
</evidence>
<accession>A0A317VT48</accession>
<dbReference type="PROSITE" id="PS00012">
    <property type="entry name" value="PHOSPHOPANTETHEINE"/>
    <property type="match status" value="1"/>
</dbReference>
<feature type="compositionally biased region" description="Low complexity" evidence="7">
    <location>
        <begin position="1748"/>
        <end position="1762"/>
    </location>
</feature>
<dbReference type="SUPFAM" id="SSF53474">
    <property type="entry name" value="alpha/beta-Hydrolases"/>
    <property type="match status" value="1"/>
</dbReference>
<dbReference type="PROSITE" id="PS52019">
    <property type="entry name" value="PKS_MFAS_DH"/>
    <property type="match status" value="1"/>
</dbReference>
<evidence type="ECO:0000256" key="1">
    <source>
        <dbReference type="ARBA" id="ARBA00022450"/>
    </source>
</evidence>
<dbReference type="PROSITE" id="PS52004">
    <property type="entry name" value="KS3_2"/>
    <property type="match status" value="1"/>
</dbReference>
<feature type="domain" description="Carrier" evidence="8">
    <location>
        <begin position="1767"/>
        <end position="1843"/>
    </location>
</feature>
<dbReference type="CDD" id="cd00833">
    <property type="entry name" value="PKS"/>
    <property type="match status" value="1"/>
</dbReference>
<dbReference type="InterPro" id="IPR029058">
    <property type="entry name" value="AB_hydrolase_fold"/>
</dbReference>
<dbReference type="InterPro" id="IPR006162">
    <property type="entry name" value="Ppantetheine_attach_site"/>
</dbReference>
<dbReference type="SMART" id="SM00825">
    <property type="entry name" value="PKS_KS"/>
    <property type="match status" value="1"/>
</dbReference>
<dbReference type="InterPro" id="IPR016035">
    <property type="entry name" value="Acyl_Trfase/lysoPLipase"/>
</dbReference>
<keyword evidence="1" id="KW-0596">Phosphopantetheine</keyword>
<evidence type="ECO:0000256" key="7">
    <source>
        <dbReference type="SAM" id="MobiDB-lite"/>
    </source>
</evidence>
<reference evidence="11 12" key="1">
    <citation type="submission" date="2016-12" db="EMBL/GenBank/DDBJ databases">
        <title>The genomes of Aspergillus section Nigri reveals drivers in fungal speciation.</title>
        <authorList>
            <consortium name="DOE Joint Genome Institute"/>
            <person name="Vesth T.C."/>
            <person name="Nybo J."/>
            <person name="Theobald S."/>
            <person name="Brandl J."/>
            <person name="Frisvad J.C."/>
            <person name="Nielsen K.F."/>
            <person name="Lyhne E.K."/>
            <person name="Kogle M.E."/>
            <person name="Kuo A."/>
            <person name="Riley R."/>
            <person name="Clum A."/>
            <person name="Nolan M."/>
            <person name="Lipzen A."/>
            <person name="Salamov A."/>
            <person name="Henrissat B."/>
            <person name="Wiebenga A."/>
            <person name="De Vries R.P."/>
            <person name="Grigoriev I.V."/>
            <person name="Mortensen U.H."/>
            <person name="Andersen M.R."/>
            <person name="Baker S.E."/>
        </authorList>
    </citation>
    <scope>NUCLEOTIDE SEQUENCE [LARGE SCALE GENOMIC DNA]</scope>
    <source>
        <strain evidence="11 12">CBS 115572</strain>
    </source>
</reference>
<comment type="caution">
    <text evidence="11">The sequence shown here is derived from an EMBL/GenBank/DDBJ whole genome shotgun (WGS) entry which is preliminary data.</text>
</comment>
<dbReference type="InterPro" id="IPR014031">
    <property type="entry name" value="Ketoacyl_synth_C"/>
</dbReference>
<dbReference type="RefSeq" id="XP_025464304.1">
    <property type="nucleotide sequence ID" value="XM_025617387.1"/>
</dbReference>
<evidence type="ECO:0000256" key="2">
    <source>
        <dbReference type="ARBA" id="ARBA00022553"/>
    </source>
</evidence>
<dbReference type="Pfam" id="PF02801">
    <property type="entry name" value="Ketoacyl-synt_C"/>
    <property type="match status" value="1"/>
</dbReference>
<dbReference type="InterPro" id="IPR016036">
    <property type="entry name" value="Malonyl_transacylase_ACP-bd"/>
</dbReference>
<dbReference type="GO" id="GO:0031177">
    <property type="term" value="F:phosphopantetheine binding"/>
    <property type="evidence" value="ECO:0007669"/>
    <property type="project" value="InterPro"/>
</dbReference>
<dbReference type="InterPro" id="IPR032088">
    <property type="entry name" value="SAT"/>
</dbReference>
<dbReference type="GO" id="GO:0008236">
    <property type="term" value="F:serine-type peptidase activity"/>
    <property type="evidence" value="ECO:0007669"/>
    <property type="project" value="InterPro"/>
</dbReference>
<dbReference type="Pfam" id="PF00109">
    <property type="entry name" value="ketoacyl-synt"/>
    <property type="match status" value="1"/>
</dbReference>
<feature type="domain" description="Carrier" evidence="8">
    <location>
        <begin position="1647"/>
        <end position="1721"/>
    </location>
</feature>
<dbReference type="SUPFAM" id="SSF52151">
    <property type="entry name" value="FabD/lysophospholipase-like"/>
    <property type="match status" value="1"/>
</dbReference>
<dbReference type="Gene3D" id="3.40.366.10">
    <property type="entry name" value="Malonyl-Coenzyme A Acyl Carrier Protein, domain 2"/>
    <property type="match status" value="2"/>
</dbReference>
<sequence length="2616" mass="284460">MSFNTPSMLVFGPQSSTPSLECLAQLQSVLGSESKSHLQSLRAAVERAFTVWPMLLASDLSLADLPGDQYIKQLLGLVSADIDPAVVRVGDLPSTVVTPLTVLLHLAQYLLYVGSGSAHGISTHSQVLDRVRLQGGVQGFCTGLLSAVAVAGSHDEQELIHRASTVLRLAIAIGACVDADAHGQSSSKEAGCIVVKWSNEEGKAQLLRSLAQTAGAYISVYPDGNAATVTVPTNAMATLSQTLQTHNLVAIPLDMRGRFHTTEHESIAGQLKQLCAMTPDLQLPRASELLVPVLGNDGQALPCDTFLHDLLIDAILVQTCNWHATALTAVSNLSTVTAHPSSQLIQFGNIDCIPPSVLRTLPHTTVCRMPKSLLEISEVAIDASTPVQPPLSENAVAIVGMAGRFPGADNLDDFWSLLCDGASQCQQMPEERFHRHGLRRSPNDKLAFWGNFIADIDSFDHRFFRKSSREAASMDPQQRLFLQVAYEALESSEYFSRPRDPSQDVGCYVGVCSSDYNDNVAVHAPNAFSSLGTLRAFLTGKISHFFGWTGPSITYDTACSSSAVAIHAACKAIQTGECSMALAGGASLYTSPFFYENLAAASFLSPTGPTKPFDAKGDGYCRGEGVALVVLKPLSSAQADGDRILGVIAATAINQNVNSTPITVPHGESQVRLYEKVASDAGIHPHDVSYVEAHGTGTPVGDPIELASIRRVFGGSTRKNPVHVASVKGNIGHLEGASGVASLIKTVLMMRHQTIPVQANHTQLNPKIPPLEPDHLTIPQSTQPWKAPMHIACINNYGAAGSNAAMIVRAAVPTRGSDQFRVLPKYPVYLAANSAASMQAYGLSLLKCIQTWSRQYGERDLLASVAFHLAQQQNKSLALGSVGSVSSLPELIKLLGDPQPQPRESPAARGKVILVFGGQTSMHVGLNRQVFEASPPLRRHLDACDSALRALNLGSIYPAIFDTQPIQNLVLLHSLFFAIQYACARAWMDSNVLPDAVIGHSFGQLTALCVAGVLSLEDGLRLITGRAALMGSHWGSEGGSMISLQASLDVVAGVMASVDAQLEIACYNGPQSHVLVGSETAIDRVEQLLQREDSPGSRIKYKRLAVTHGFHSRFTESLLPRLTELSRSFTFHDSSFPVETCSEHSSWSSITADRIAEHTRTPVYFAQAVRRLEERLGPCIWLEAGSGSGVTGMVRNALVDPSPHICQSLDLRDPAGLSNLADTTVQLWKQGLDVGFWPFDRRDRHHYVDLLLPSYQFEKHRHWLKWQPSGMATAAALSASETGPLDPVLLSLVRHLDSDHQDAEFAVDPRSEQYRSLVEGHAVLAQPLCPAPLYVDLVAQAALALAGDAGGVPRVENLEIHAPLGAGDRRIQLELRRINPMTPAWKFSVSSHRPATPASRDRHATGTVRLEQDTARLSDDYARFENLLGPERYERIPREPQAEALQGSQVYKAFGKVVTYRPYYKGVRSVHALGREVVGRVQLPQLPLPGSSDNATKPTAALNPRAVDNFIQVSGLHVNCLTDLPENEVYVCTKVDCVQARDPIEDNGNWLVYSSYRPVSDKQLVNDIYVCDATSKSLVMFILGARFTRVQISSLARVLSRANDRSSSSRPVSPPPSASLAPISPLPIVRGNMRPRSLKATDPVAARDLGAELRSLLQRVAEVPAAEIQDQASFDDLGIDSLMVTEVLSEINNSFAVSISMDEFATMTDIKAIVVALHRLLGVPAFGSGSATPSDTDSEDEIFDGAQSLTPGPSSGASTPPAVDEPCKGPSVVDKLSHLLAAHLECPEPISPKANLANLGLDSLLCMELAADIKQDLGADVDMVLLDQQSTFEDLIKLVDQALPDTSSYFGSVRRPQLPKQGADTYLQPSLIPAAGATDDSLVGAQAAFERIRFDYDQHAQTSGFANFWTSVYPTQARLVLGYTVEAFARLGCDLARLPVGESLPSISYLPKHKPLVQQLYRILQDGQLVAMDGSTLVRTDRPVDATPTTRIFEQLRSRAPQHAMEHQLLHLTGSRLAECLTGAADPLDILFRSKGNRTVLEAVYAKGPMYEAISEQLCSFIDQAFSSPSSTAAPFEILELGAGTGGTTRYVVELLERRGIPFHYTFSDLSGSLVAAARRKFGAQHPSMRFQVVDIEKEPEEALQGRFHAIISTNCIHATRDLELSTRHIRHMLRPDGFVALVEFTRNMFWFDLVFGLLDGWWLFSDGRPHVLASEWFWDASMRRAGYQHVSWTTGPSLEARTLRIIAGFNAPPTDPSYVPGRAPKDAETKMELVRYKQQDGVSLFADIHYPPSWKPSDPRPVALMIHGGGHVMLSRRDIRPKQTAILHSKGFLPVSIDYRLCPETTLVEGPMSDVCDAFLWARSVLPTLPLLCQDLRIDASRIAVVGWSTGGHLAMTTAFTTLQRGLAPPTAIAAFYCPTDYEDSCWQHPNYPENSRELAVRAAGYDLLEGVHERPITGYQVPAKKRAVGGWMAPDDPRSRIVLHMNWKGQCLPVLLRGLPRPGAISPEQRQALIAQSQPTKEEVQAISPYAQICQGQYTTPTVVVHGTEDDLIPWVQSQRTVEALQQREVDAELLLVKGKIHLFDLYADPDGTGGEAVHKAYEFLAREVFGRPT</sequence>
<dbReference type="PANTHER" id="PTHR43775">
    <property type="entry name" value="FATTY ACID SYNTHASE"/>
    <property type="match status" value="1"/>
</dbReference>
<evidence type="ECO:0000256" key="3">
    <source>
        <dbReference type="ARBA" id="ARBA00022603"/>
    </source>
</evidence>
<evidence type="ECO:0000313" key="12">
    <source>
        <dbReference type="Proteomes" id="UP000246702"/>
    </source>
</evidence>
<feature type="domain" description="Ketosynthase family 3 (KS3)" evidence="9">
    <location>
        <begin position="393"/>
        <end position="810"/>
    </location>
</feature>
<dbReference type="InterPro" id="IPR041068">
    <property type="entry name" value="HTH_51"/>
</dbReference>
<keyword evidence="2" id="KW-0597">Phosphoprotein</keyword>
<gene>
    <name evidence="11" type="ORF">BO94DRAFT_627062</name>
</gene>
<dbReference type="GO" id="GO:0006508">
    <property type="term" value="P:proteolysis"/>
    <property type="evidence" value="ECO:0007669"/>
    <property type="project" value="InterPro"/>
</dbReference>
<dbReference type="Gene3D" id="3.40.50.1820">
    <property type="entry name" value="alpha/beta hydrolase"/>
    <property type="match status" value="1"/>
</dbReference>
<dbReference type="Pfam" id="PF16073">
    <property type="entry name" value="SAT"/>
    <property type="match status" value="1"/>
</dbReference>
<dbReference type="Pfam" id="PF07859">
    <property type="entry name" value="Abhydrolase_3"/>
    <property type="match status" value="1"/>
</dbReference>
<keyword evidence="12" id="KW-1185">Reference proteome</keyword>
<dbReference type="Pfam" id="PF08242">
    <property type="entry name" value="Methyltransf_12"/>
    <property type="match status" value="1"/>
</dbReference>
<dbReference type="InterPro" id="IPR020841">
    <property type="entry name" value="PKS_Beta-ketoAc_synthase_dom"/>
</dbReference>
<dbReference type="CDD" id="cd02440">
    <property type="entry name" value="AdoMet_MTases"/>
    <property type="match status" value="1"/>
</dbReference>
<evidence type="ECO:0000259" key="10">
    <source>
        <dbReference type="PROSITE" id="PS52019"/>
    </source>
</evidence>
<dbReference type="SUPFAM" id="SSF53335">
    <property type="entry name" value="S-adenosyl-L-methionine-dependent methyltransferases"/>
    <property type="match status" value="1"/>
</dbReference>
<evidence type="ECO:0000259" key="9">
    <source>
        <dbReference type="PROSITE" id="PS52004"/>
    </source>
</evidence>
<dbReference type="InterPro" id="IPR013094">
    <property type="entry name" value="AB_hydrolase_3"/>
</dbReference>
<dbReference type="OrthoDB" id="429813at2759"/>
<dbReference type="EMBL" id="MSFK01000027">
    <property type="protein sequence ID" value="PWY76491.1"/>
    <property type="molecule type" value="Genomic_DNA"/>
</dbReference>
<dbReference type="InterPro" id="IPR036736">
    <property type="entry name" value="ACP-like_sf"/>
</dbReference>
<keyword evidence="4" id="KW-0808">Transferase</keyword>
<dbReference type="InterPro" id="IPR014043">
    <property type="entry name" value="Acyl_transferase_dom"/>
</dbReference>
<dbReference type="SUPFAM" id="SSF55048">
    <property type="entry name" value="Probable ACP-binding domain of malonyl-CoA ACP transacylase"/>
    <property type="match status" value="1"/>
</dbReference>
<dbReference type="Pfam" id="PF00326">
    <property type="entry name" value="Peptidase_S9"/>
    <property type="match status" value="1"/>
</dbReference>
<dbReference type="InterPro" id="IPR013217">
    <property type="entry name" value="Methyltransf_12"/>
</dbReference>
<feature type="region of interest" description="N-terminal hotdog fold" evidence="6">
    <location>
        <begin position="1287"/>
        <end position="1415"/>
    </location>
</feature>
<dbReference type="InterPro" id="IPR042104">
    <property type="entry name" value="PKS_dehydratase_sf"/>
</dbReference>
<evidence type="ECO:0000256" key="6">
    <source>
        <dbReference type="PROSITE-ProRule" id="PRU01363"/>
    </source>
</evidence>
<protein>
    <submittedName>
        <fullName evidence="11">Polyketide synthase</fullName>
    </submittedName>
</protein>
<dbReference type="PANTHER" id="PTHR43775:SF21">
    <property type="entry name" value="NON-REDUCING POLYKETIDE SYNTHASE AUSA-RELATED"/>
    <property type="match status" value="1"/>
</dbReference>
<evidence type="ECO:0000259" key="8">
    <source>
        <dbReference type="PROSITE" id="PS50075"/>
    </source>
</evidence>
<keyword evidence="3" id="KW-0489">Methyltransferase</keyword>
<dbReference type="InterPro" id="IPR001227">
    <property type="entry name" value="Ac_transferase_dom_sf"/>
</dbReference>
<dbReference type="Pfam" id="PF18558">
    <property type="entry name" value="HTH_51"/>
    <property type="match status" value="1"/>
</dbReference>
<dbReference type="InterPro" id="IPR020806">
    <property type="entry name" value="PKS_PP-bd"/>
</dbReference>
<dbReference type="Pfam" id="PF00698">
    <property type="entry name" value="Acyl_transf_1"/>
    <property type="match status" value="1"/>
</dbReference>
<dbReference type="InterPro" id="IPR016039">
    <property type="entry name" value="Thiolase-like"/>
</dbReference>
<dbReference type="SMART" id="SM00827">
    <property type="entry name" value="PKS_AT"/>
    <property type="match status" value="1"/>
</dbReference>
<name>A0A317VT48_9EURO</name>
<dbReference type="PROSITE" id="PS50075">
    <property type="entry name" value="CARRIER"/>
    <property type="match status" value="2"/>
</dbReference>
<dbReference type="Proteomes" id="UP000246702">
    <property type="component" value="Unassembled WGS sequence"/>
</dbReference>
<dbReference type="InterPro" id="IPR050091">
    <property type="entry name" value="PKS_NRPS_Biosynth_Enz"/>
</dbReference>
<dbReference type="InterPro" id="IPR049900">
    <property type="entry name" value="PKS_mFAS_DH"/>
</dbReference>
<dbReference type="GO" id="GO:0008168">
    <property type="term" value="F:methyltransferase activity"/>
    <property type="evidence" value="ECO:0007669"/>
    <property type="project" value="UniProtKB-KW"/>
</dbReference>
<feature type="region of interest" description="Disordered" evidence="7">
    <location>
        <begin position="1728"/>
        <end position="1767"/>
    </location>
</feature>
<dbReference type="GO" id="GO:0006633">
    <property type="term" value="P:fatty acid biosynthetic process"/>
    <property type="evidence" value="ECO:0007669"/>
    <property type="project" value="TreeGrafter"/>
</dbReference>
<dbReference type="Pfam" id="PF14765">
    <property type="entry name" value="PS-DH"/>
    <property type="match status" value="1"/>
</dbReference>
<dbReference type="Pfam" id="PF00550">
    <property type="entry name" value="PP-binding"/>
    <property type="match status" value="2"/>
</dbReference>
<organism evidence="11 12">
    <name type="scientific">Aspergillus sclerotioniger CBS 115572</name>
    <dbReference type="NCBI Taxonomy" id="1450535"/>
    <lineage>
        <taxon>Eukaryota</taxon>
        <taxon>Fungi</taxon>
        <taxon>Dikarya</taxon>
        <taxon>Ascomycota</taxon>
        <taxon>Pezizomycotina</taxon>
        <taxon>Eurotiomycetes</taxon>
        <taxon>Eurotiomycetidae</taxon>
        <taxon>Eurotiales</taxon>
        <taxon>Aspergillaceae</taxon>
        <taxon>Aspergillus</taxon>
        <taxon>Aspergillus subgen. Circumdati</taxon>
    </lineage>
</organism>
<dbReference type="Gene3D" id="3.40.47.10">
    <property type="match status" value="1"/>
</dbReference>
<dbReference type="GeneID" id="37119530"/>
<dbReference type="GO" id="GO:0032259">
    <property type="term" value="P:methylation"/>
    <property type="evidence" value="ECO:0007669"/>
    <property type="project" value="UniProtKB-KW"/>
</dbReference>
<dbReference type="Gene3D" id="3.40.50.150">
    <property type="entry name" value="Vaccinia Virus protein VP39"/>
    <property type="match status" value="1"/>
</dbReference>
<dbReference type="InterPro" id="IPR001375">
    <property type="entry name" value="Peptidase_S9_cat"/>
</dbReference>
<dbReference type="GO" id="GO:0004312">
    <property type="term" value="F:fatty acid synthase activity"/>
    <property type="evidence" value="ECO:0007669"/>
    <property type="project" value="TreeGrafter"/>
</dbReference>
<evidence type="ECO:0000256" key="5">
    <source>
        <dbReference type="ARBA" id="ARBA00023268"/>
    </source>
</evidence>
<dbReference type="SUPFAM" id="SSF47336">
    <property type="entry name" value="ACP-like"/>
    <property type="match status" value="2"/>
</dbReference>
<evidence type="ECO:0000313" key="11">
    <source>
        <dbReference type="EMBL" id="PWY76491.1"/>
    </source>
</evidence>
<feature type="domain" description="PKS/mFAS DH" evidence="10">
    <location>
        <begin position="1287"/>
        <end position="1596"/>
    </location>
</feature>
<dbReference type="Gene3D" id="3.10.129.110">
    <property type="entry name" value="Polyketide synthase dehydratase"/>
    <property type="match status" value="1"/>
</dbReference>
<dbReference type="InterPro" id="IPR014030">
    <property type="entry name" value="Ketoacyl_synth_N"/>
</dbReference>
<dbReference type="InterPro" id="IPR009081">
    <property type="entry name" value="PP-bd_ACP"/>
</dbReference>
<feature type="region of interest" description="C-terminal hotdog fold" evidence="6">
    <location>
        <begin position="1442"/>
        <end position="1596"/>
    </location>
</feature>
<dbReference type="STRING" id="1450535.A0A317VT48"/>
<dbReference type="InterPro" id="IPR029063">
    <property type="entry name" value="SAM-dependent_MTases_sf"/>
</dbReference>
<dbReference type="InterPro" id="IPR049551">
    <property type="entry name" value="PKS_DH_C"/>
</dbReference>
<feature type="active site" description="Proton acceptor; for dehydratase activity" evidence="6">
    <location>
        <position position="1321"/>
    </location>
</feature>